<organism evidence="1 2">
    <name type="scientific">Aliarcobacter butzleri</name>
    <dbReference type="NCBI Taxonomy" id="28197"/>
    <lineage>
        <taxon>Bacteria</taxon>
        <taxon>Pseudomonadati</taxon>
        <taxon>Campylobacterota</taxon>
        <taxon>Epsilonproteobacteria</taxon>
        <taxon>Campylobacterales</taxon>
        <taxon>Arcobacteraceae</taxon>
        <taxon>Aliarcobacter</taxon>
    </lineage>
</organism>
<reference evidence="1" key="1">
    <citation type="journal article" date="2023" name="Antibiotics">
        <title>Genomic Characterization of Antibiotic-Resistant Campylobacterales Isolated from Chilean Poultry Meat.</title>
        <authorList>
            <person name="Concha-Toloza M."/>
            <person name="Lopez-Cantillo M."/>
            <person name="Molina-Mora J.A."/>
            <person name="Collado L."/>
        </authorList>
    </citation>
    <scope>NUCLEOTIDE SEQUENCE</scope>
    <source>
        <strain evidence="1">FR1p153A2</strain>
    </source>
</reference>
<sequence>MIKESQIPKEENSTLDGQQKVMYAVNNTGSFERVNYGSSTEEFATLTAVNEYKVLEKECLQEIKEGISSPIKYFMYKNRMDLPTLCSAIGMFSFRVKRHLKMKYFKKLNDKVLVKYAEIFNINLEDLKSFRYE</sequence>
<gene>
    <name evidence="1" type="ORF">PT517_04610</name>
</gene>
<reference evidence="1" key="2">
    <citation type="submission" date="2023-02" db="EMBL/GenBank/DDBJ databases">
        <authorList>
            <person name="Concha-Toloza M."/>
            <person name="Lopez-Cantillo M."/>
            <person name="Molina-Mora J."/>
            <person name="Collado L."/>
        </authorList>
    </citation>
    <scope>NUCLEOTIDE SEQUENCE</scope>
    <source>
        <strain evidence="1">FR1p153A2</strain>
    </source>
</reference>
<dbReference type="RefSeq" id="WP_004510205.1">
    <property type="nucleotide sequence ID" value="NZ_CABVRK010000010.1"/>
</dbReference>
<proteinExistence type="predicted"/>
<dbReference type="AlphaFoldDB" id="A0AAW6VGW8"/>
<name>A0AAW6VGW8_9BACT</name>
<evidence type="ECO:0000313" key="2">
    <source>
        <dbReference type="Proteomes" id="UP001237501"/>
    </source>
</evidence>
<accession>A0AAW6VGW8</accession>
<evidence type="ECO:0000313" key="1">
    <source>
        <dbReference type="EMBL" id="MDK2041061.1"/>
    </source>
</evidence>
<evidence type="ECO:0008006" key="3">
    <source>
        <dbReference type="Google" id="ProtNLM"/>
    </source>
</evidence>
<protein>
    <recommendedName>
        <fullName evidence="3">HTH cro/C1-type domain-containing protein</fullName>
    </recommendedName>
</protein>
<dbReference type="EMBL" id="JAQTJK010000004">
    <property type="protein sequence ID" value="MDK2041061.1"/>
    <property type="molecule type" value="Genomic_DNA"/>
</dbReference>
<comment type="caution">
    <text evidence="1">The sequence shown here is derived from an EMBL/GenBank/DDBJ whole genome shotgun (WGS) entry which is preliminary data.</text>
</comment>
<dbReference type="Proteomes" id="UP001237501">
    <property type="component" value="Unassembled WGS sequence"/>
</dbReference>